<evidence type="ECO:0000256" key="12">
    <source>
        <dbReference type="HAMAP-Rule" id="MF_01665"/>
    </source>
</evidence>
<keyword evidence="15" id="KW-1185">Reference proteome</keyword>
<dbReference type="Proteomes" id="UP001589865">
    <property type="component" value="Unassembled WGS sequence"/>
</dbReference>
<dbReference type="HAMAP" id="MF_01665">
    <property type="entry name" value="HemeA_synth_type2"/>
    <property type="match status" value="1"/>
</dbReference>
<evidence type="ECO:0000256" key="9">
    <source>
        <dbReference type="ARBA" id="ARBA00023136"/>
    </source>
</evidence>
<evidence type="ECO:0000256" key="2">
    <source>
        <dbReference type="ARBA" id="ARBA00004141"/>
    </source>
</evidence>
<feature type="transmembrane region" description="Helical" evidence="12">
    <location>
        <begin position="331"/>
        <end position="349"/>
    </location>
</feature>
<keyword evidence="12" id="KW-1003">Cell membrane</keyword>
<keyword evidence="4 12" id="KW-0479">Metal-binding</keyword>
<feature type="region of interest" description="Disordered" evidence="13">
    <location>
        <begin position="1"/>
        <end position="71"/>
    </location>
</feature>
<evidence type="ECO:0000256" key="10">
    <source>
        <dbReference type="ARBA" id="ARBA00044501"/>
    </source>
</evidence>
<feature type="transmembrane region" description="Helical" evidence="12">
    <location>
        <begin position="388"/>
        <end position="408"/>
    </location>
</feature>
<evidence type="ECO:0000256" key="6">
    <source>
        <dbReference type="ARBA" id="ARBA00023002"/>
    </source>
</evidence>
<feature type="transmembrane region" description="Helical" evidence="12">
    <location>
        <begin position="228"/>
        <end position="249"/>
    </location>
</feature>
<feature type="transmembrane region" description="Helical" evidence="12">
    <location>
        <begin position="270"/>
        <end position="291"/>
    </location>
</feature>
<keyword evidence="9 12" id="KW-0472">Membrane</keyword>
<comment type="pathway">
    <text evidence="10 12">Porphyrin-containing compound metabolism; heme A biosynthesis; heme A from heme O: step 1/1.</text>
</comment>
<dbReference type="PANTHER" id="PTHR23289:SF2">
    <property type="entry name" value="CYTOCHROME C OXIDASE ASSEMBLY PROTEIN COX15 HOMOLOG"/>
    <property type="match status" value="1"/>
</dbReference>
<feature type="compositionally biased region" description="Low complexity" evidence="13">
    <location>
        <begin position="49"/>
        <end position="58"/>
    </location>
</feature>
<evidence type="ECO:0000313" key="14">
    <source>
        <dbReference type="EMBL" id="MFC0410637.1"/>
    </source>
</evidence>
<sequence length="441" mass="45705">MPDGTSAKQGPSSAGARQGPGGAAPPQGSATATGAPGASGTQGAGSGRPGHPAVVLAPPGAPVPPRAASDQATRDRRAVALWLIAVAAMVWIMVALGGATRLGGSGLSIMEWAPLSGAIPPVSDAEWQRLFDLYRTIPQYALVNQGFGIEGFKSIFWLEWTHRLWGRLIGLVFAGGLVWFWARGRVPAGLKPRLVLLLILGGLQGAVGWFMVASGFEADSTAVSPWRLVIHLALALLLYSVLVWTAMTLRHPEREATPGARPLRALAHPVAGLVVLTMLAGGFVAGIKAGLDYNTFPLMDGHLVPEGYFFLEPAWRNLFENVASVQFNHRLLATVTLLLVLVTAGLGLARLPAGRARRWCALLGLAALAQYGLGVSTLIHGVPFALGTLHQSVAVAVLTAALGTMHALRRPRGAAATVPAVAAASPAAPGAPPARAAAVGR</sequence>
<protein>
    <recommendedName>
        <fullName evidence="12">Heme A synthase</fullName>
        <shortName evidence="12">HAS</shortName>
        <ecNumber evidence="12">1.17.99.9</ecNumber>
    </recommendedName>
    <alternativeName>
        <fullName evidence="12">Cytochrome aa3-controlling protein</fullName>
    </alternativeName>
</protein>
<dbReference type="RefSeq" id="WP_377046393.1">
    <property type="nucleotide sequence ID" value="NZ_JBHLUN010000016.1"/>
</dbReference>
<proteinExistence type="inferred from homology"/>
<feature type="transmembrane region" description="Helical" evidence="12">
    <location>
        <begin position="79"/>
        <end position="100"/>
    </location>
</feature>
<keyword evidence="7 12" id="KW-0408">Iron</keyword>
<name>A0ABV6JY31_9PROT</name>
<evidence type="ECO:0000256" key="11">
    <source>
        <dbReference type="ARBA" id="ARBA00048044"/>
    </source>
</evidence>
<evidence type="ECO:0000256" key="3">
    <source>
        <dbReference type="ARBA" id="ARBA00022692"/>
    </source>
</evidence>
<dbReference type="Pfam" id="PF02628">
    <property type="entry name" value="COX15-CtaA"/>
    <property type="match status" value="1"/>
</dbReference>
<keyword evidence="5 12" id="KW-1133">Transmembrane helix</keyword>
<comment type="caution">
    <text evidence="14">The sequence shown here is derived from an EMBL/GenBank/DDBJ whole genome shotgun (WGS) entry which is preliminary data.</text>
</comment>
<evidence type="ECO:0000256" key="5">
    <source>
        <dbReference type="ARBA" id="ARBA00022989"/>
    </source>
</evidence>
<comment type="subcellular location">
    <subcellularLocation>
        <location evidence="12">Cell membrane</location>
        <topology evidence="12">Multi-pass membrane protein</topology>
    </subcellularLocation>
    <subcellularLocation>
        <location evidence="2">Membrane</location>
        <topology evidence="2">Multi-pass membrane protein</topology>
    </subcellularLocation>
</comment>
<gene>
    <name evidence="12" type="primary">ctaA</name>
    <name evidence="14" type="ORF">ACFFGY_20500</name>
</gene>
<keyword evidence="3 12" id="KW-0812">Transmembrane</keyword>
<dbReference type="PANTHER" id="PTHR23289">
    <property type="entry name" value="CYTOCHROME C OXIDASE ASSEMBLY PROTEIN COX15"/>
    <property type="match status" value="1"/>
</dbReference>
<evidence type="ECO:0000256" key="7">
    <source>
        <dbReference type="ARBA" id="ARBA00023004"/>
    </source>
</evidence>
<evidence type="ECO:0000256" key="13">
    <source>
        <dbReference type="SAM" id="MobiDB-lite"/>
    </source>
</evidence>
<feature type="transmembrane region" description="Helical" evidence="12">
    <location>
        <begin position="194"/>
        <end position="216"/>
    </location>
</feature>
<feature type="transmembrane region" description="Helical" evidence="12">
    <location>
        <begin position="164"/>
        <end position="182"/>
    </location>
</feature>
<feature type="binding site" description="axial binding residue" evidence="12">
    <location>
        <position position="329"/>
    </location>
    <ligand>
        <name>heme</name>
        <dbReference type="ChEBI" id="CHEBI:30413"/>
    </ligand>
    <ligandPart>
        <name>Fe</name>
        <dbReference type="ChEBI" id="CHEBI:18248"/>
    </ligandPart>
</feature>
<dbReference type="EMBL" id="JBHLUN010000016">
    <property type="protein sequence ID" value="MFC0410637.1"/>
    <property type="molecule type" value="Genomic_DNA"/>
</dbReference>
<comment type="subunit">
    <text evidence="12">Interacts with CtaB.</text>
</comment>
<reference evidence="14 15" key="1">
    <citation type="submission" date="2024-09" db="EMBL/GenBank/DDBJ databases">
        <authorList>
            <person name="Sun Q."/>
            <person name="Mori K."/>
        </authorList>
    </citation>
    <scope>NUCLEOTIDE SEQUENCE [LARGE SCALE GENOMIC DNA]</scope>
    <source>
        <strain evidence="14 15">TBRC 5777</strain>
    </source>
</reference>
<keyword evidence="8 12" id="KW-0350">Heme biosynthesis</keyword>
<comment type="similarity">
    <text evidence="12">Belongs to the COX15/CtaA family. Type 2 subfamily.</text>
</comment>
<keyword evidence="6 12" id="KW-0560">Oxidoreductase</keyword>
<comment type="function">
    <text evidence="12">Catalyzes the conversion of heme O to heme A by two successive hydroxylations of the methyl group at C8. The first hydroxylation forms heme I, the second hydroxylation results in an unstable dihydroxymethyl group, which spontaneously dehydrates, resulting in the formyl group of heme A.</text>
</comment>
<feature type="transmembrane region" description="Helical" evidence="12">
    <location>
        <begin position="361"/>
        <end position="382"/>
    </location>
</feature>
<evidence type="ECO:0000256" key="1">
    <source>
        <dbReference type="ARBA" id="ARBA00001970"/>
    </source>
</evidence>
<comment type="catalytic activity">
    <reaction evidence="11">
        <text>Fe(II)-heme o + 2 A + H2O = Fe(II)-heme a + 2 AH2</text>
        <dbReference type="Rhea" id="RHEA:63388"/>
        <dbReference type="ChEBI" id="CHEBI:13193"/>
        <dbReference type="ChEBI" id="CHEBI:15377"/>
        <dbReference type="ChEBI" id="CHEBI:17499"/>
        <dbReference type="ChEBI" id="CHEBI:60530"/>
        <dbReference type="ChEBI" id="CHEBI:61715"/>
        <dbReference type="EC" id="1.17.99.9"/>
    </reaction>
    <physiologicalReaction direction="left-to-right" evidence="11">
        <dbReference type="Rhea" id="RHEA:63389"/>
    </physiologicalReaction>
</comment>
<dbReference type="InterPro" id="IPR003780">
    <property type="entry name" value="COX15/CtaA_fam"/>
</dbReference>
<comment type="cofactor">
    <cofactor evidence="1 12">
        <name>heme b</name>
        <dbReference type="ChEBI" id="CHEBI:60344"/>
    </cofactor>
</comment>
<dbReference type="InterPro" id="IPR023754">
    <property type="entry name" value="HemeA_Synthase_type2"/>
</dbReference>
<evidence type="ECO:0000313" key="15">
    <source>
        <dbReference type="Proteomes" id="UP001589865"/>
    </source>
</evidence>
<accession>A0ABV6JY31</accession>
<organism evidence="14 15">
    <name type="scientific">Roseomonas elaeocarpi</name>
    <dbReference type="NCBI Taxonomy" id="907779"/>
    <lineage>
        <taxon>Bacteria</taxon>
        <taxon>Pseudomonadati</taxon>
        <taxon>Pseudomonadota</taxon>
        <taxon>Alphaproteobacteria</taxon>
        <taxon>Acetobacterales</taxon>
        <taxon>Roseomonadaceae</taxon>
        <taxon>Roseomonas</taxon>
    </lineage>
</organism>
<feature type="compositionally biased region" description="Low complexity" evidence="13">
    <location>
        <begin position="24"/>
        <end position="39"/>
    </location>
</feature>
<evidence type="ECO:0000256" key="8">
    <source>
        <dbReference type="ARBA" id="ARBA00023133"/>
    </source>
</evidence>
<dbReference type="EC" id="1.17.99.9" evidence="12"/>
<feature type="binding site" description="axial binding residue" evidence="12">
    <location>
        <position position="390"/>
    </location>
    <ligand>
        <name>heme</name>
        <dbReference type="ChEBI" id="CHEBI:30413"/>
    </ligand>
    <ligandPart>
        <name>Fe</name>
        <dbReference type="ChEBI" id="CHEBI:18248"/>
    </ligandPart>
</feature>
<evidence type="ECO:0000256" key="4">
    <source>
        <dbReference type="ARBA" id="ARBA00022723"/>
    </source>
</evidence>